<comment type="caution">
    <text evidence="1">The sequence shown here is derived from an EMBL/GenBank/DDBJ whole genome shotgun (WGS) entry which is preliminary data.</text>
</comment>
<dbReference type="AlphaFoldDB" id="A0AAV4XVF3"/>
<sequence length="53" mass="6225">MFLHNSRNHLANVSRPLGTAKLDRAETYLVKIQEQEFTSEIRNLQRKRCVQPS</sequence>
<reference evidence="1 2" key="1">
    <citation type="submission" date="2021-06" db="EMBL/GenBank/DDBJ databases">
        <title>Caerostris extrusa draft genome.</title>
        <authorList>
            <person name="Kono N."/>
            <person name="Arakawa K."/>
        </authorList>
    </citation>
    <scope>NUCLEOTIDE SEQUENCE [LARGE SCALE GENOMIC DNA]</scope>
</reference>
<organism evidence="1 2">
    <name type="scientific">Caerostris extrusa</name>
    <name type="common">Bark spider</name>
    <name type="synonym">Caerostris bankana</name>
    <dbReference type="NCBI Taxonomy" id="172846"/>
    <lineage>
        <taxon>Eukaryota</taxon>
        <taxon>Metazoa</taxon>
        <taxon>Ecdysozoa</taxon>
        <taxon>Arthropoda</taxon>
        <taxon>Chelicerata</taxon>
        <taxon>Arachnida</taxon>
        <taxon>Araneae</taxon>
        <taxon>Araneomorphae</taxon>
        <taxon>Entelegynae</taxon>
        <taxon>Araneoidea</taxon>
        <taxon>Araneidae</taxon>
        <taxon>Caerostris</taxon>
    </lineage>
</organism>
<protein>
    <submittedName>
        <fullName evidence="1">Uncharacterized protein</fullName>
    </submittedName>
</protein>
<gene>
    <name evidence="1" type="ORF">CEXT_223191</name>
</gene>
<dbReference type="Proteomes" id="UP001054945">
    <property type="component" value="Unassembled WGS sequence"/>
</dbReference>
<keyword evidence="2" id="KW-1185">Reference proteome</keyword>
<evidence type="ECO:0000313" key="2">
    <source>
        <dbReference type="Proteomes" id="UP001054945"/>
    </source>
</evidence>
<name>A0AAV4XVF3_CAEEX</name>
<evidence type="ECO:0000313" key="1">
    <source>
        <dbReference type="EMBL" id="GIY97875.1"/>
    </source>
</evidence>
<accession>A0AAV4XVF3</accession>
<feature type="non-terminal residue" evidence="1">
    <location>
        <position position="53"/>
    </location>
</feature>
<dbReference type="EMBL" id="BPLR01000846">
    <property type="protein sequence ID" value="GIY97875.1"/>
    <property type="molecule type" value="Genomic_DNA"/>
</dbReference>
<proteinExistence type="predicted"/>